<sequence>MFSFRIPRPRRLDSSSFSYSFSQYNPNLNLTISFSPNVSGAFVFYSKCYNPDFASNPEAKEITNKPSWPESDSGQGDKLAVPLAFTQKKLRSKRVKQSG</sequence>
<gene>
    <name evidence="2" type="ORF">F2Q68_00016559</name>
</gene>
<feature type="region of interest" description="Disordered" evidence="1">
    <location>
        <begin position="56"/>
        <end position="77"/>
    </location>
</feature>
<evidence type="ECO:0000256" key="1">
    <source>
        <dbReference type="SAM" id="MobiDB-lite"/>
    </source>
</evidence>
<organism evidence="2 3">
    <name type="scientific">Brassica cretica</name>
    <name type="common">Mustard</name>
    <dbReference type="NCBI Taxonomy" id="69181"/>
    <lineage>
        <taxon>Eukaryota</taxon>
        <taxon>Viridiplantae</taxon>
        <taxon>Streptophyta</taxon>
        <taxon>Embryophyta</taxon>
        <taxon>Tracheophyta</taxon>
        <taxon>Spermatophyta</taxon>
        <taxon>Magnoliopsida</taxon>
        <taxon>eudicotyledons</taxon>
        <taxon>Gunneridae</taxon>
        <taxon>Pentapetalae</taxon>
        <taxon>rosids</taxon>
        <taxon>malvids</taxon>
        <taxon>Brassicales</taxon>
        <taxon>Brassicaceae</taxon>
        <taxon>Brassiceae</taxon>
        <taxon>Brassica</taxon>
    </lineage>
</organism>
<proteinExistence type="predicted"/>
<name>A0A8S9HJU1_BRACR</name>
<evidence type="ECO:0000313" key="3">
    <source>
        <dbReference type="Proteomes" id="UP000712281"/>
    </source>
</evidence>
<dbReference type="EMBL" id="QGKW02001940">
    <property type="protein sequence ID" value="KAF2556696.1"/>
    <property type="molecule type" value="Genomic_DNA"/>
</dbReference>
<feature type="compositionally biased region" description="Polar residues" evidence="1">
    <location>
        <begin position="64"/>
        <end position="74"/>
    </location>
</feature>
<comment type="caution">
    <text evidence="2">The sequence shown here is derived from an EMBL/GenBank/DDBJ whole genome shotgun (WGS) entry which is preliminary data.</text>
</comment>
<dbReference type="Proteomes" id="UP000712281">
    <property type="component" value="Unassembled WGS sequence"/>
</dbReference>
<evidence type="ECO:0000313" key="2">
    <source>
        <dbReference type="EMBL" id="KAF2556696.1"/>
    </source>
</evidence>
<dbReference type="AlphaFoldDB" id="A0A8S9HJU1"/>
<accession>A0A8S9HJU1</accession>
<reference evidence="2" key="1">
    <citation type="submission" date="2019-12" db="EMBL/GenBank/DDBJ databases">
        <title>Genome sequencing and annotation of Brassica cretica.</title>
        <authorList>
            <person name="Studholme D.J."/>
            <person name="Sarris P.F."/>
        </authorList>
    </citation>
    <scope>NUCLEOTIDE SEQUENCE</scope>
    <source>
        <strain evidence="2">PFS-001/15</strain>
        <tissue evidence="2">Leaf</tissue>
    </source>
</reference>
<protein>
    <submittedName>
        <fullName evidence="2">Uncharacterized protein</fullName>
    </submittedName>
</protein>